<dbReference type="GO" id="GO:0000976">
    <property type="term" value="F:transcription cis-regulatory region binding"/>
    <property type="evidence" value="ECO:0007669"/>
    <property type="project" value="TreeGrafter"/>
</dbReference>
<proteinExistence type="predicted"/>
<feature type="DNA-binding region" description="H-T-H motif" evidence="2">
    <location>
        <begin position="113"/>
        <end position="132"/>
    </location>
</feature>
<dbReference type="GO" id="GO:0003700">
    <property type="term" value="F:DNA-binding transcription factor activity"/>
    <property type="evidence" value="ECO:0007669"/>
    <property type="project" value="TreeGrafter"/>
</dbReference>
<dbReference type="InterPro" id="IPR001647">
    <property type="entry name" value="HTH_TetR"/>
</dbReference>
<dbReference type="Pfam" id="PF00440">
    <property type="entry name" value="TetR_N"/>
    <property type="match status" value="1"/>
</dbReference>
<evidence type="ECO:0000259" key="3">
    <source>
        <dbReference type="PROSITE" id="PS50977"/>
    </source>
</evidence>
<dbReference type="PROSITE" id="PS50977">
    <property type="entry name" value="HTH_TETR_2"/>
    <property type="match status" value="1"/>
</dbReference>
<name>A0A3M8L409_9MICO</name>
<organism evidence="4 5">
    <name type="scientific">Cryobacterium tepidiphilum</name>
    <dbReference type="NCBI Taxonomy" id="2486026"/>
    <lineage>
        <taxon>Bacteria</taxon>
        <taxon>Bacillati</taxon>
        <taxon>Actinomycetota</taxon>
        <taxon>Actinomycetes</taxon>
        <taxon>Micrococcales</taxon>
        <taxon>Microbacteriaceae</taxon>
        <taxon>Cryobacterium</taxon>
    </lineage>
</organism>
<evidence type="ECO:0000256" key="1">
    <source>
        <dbReference type="ARBA" id="ARBA00023125"/>
    </source>
</evidence>
<keyword evidence="1 2" id="KW-0238">DNA-binding</keyword>
<accession>A0A3M8L409</accession>
<dbReference type="Proteomes" id="UP000279859">
    <property type="component" value="Unassembled WGS sequence"/>
</dbReference>
<dbReference type="SUPFAM" id="SSF46689">
    <property type="entry name" value="Homeodomain-like"/>
    <property type="match status" value="1"/>
</dbReference>
<dbReference type="InterPro" id="IPR050109">
    <property type="entry name" value="HTH-type_TetR-like_transc_reg"/>
</dbReference>
<evidence type="ECO:0000313" key="5">
    <source>
        <dbReference type="Proteomes" id="UP000279859"/>
    </source>
</evidence>
<dbReference type="OrthoDB" id="9816320at2"/>
<dbReference type="PANTHER" id="PTHR30055:SF226">
    <property type="entry name" value="HTH-TYPE TRANSCRIPTIONAL REGULATOR PKSA"/>
    <property type="match status" value="1"/>
</dbReference>
<protein>
    <submittedName>
        <fullName evidence="4">TetR/AcrR family transcriptional regulator</fullName>
    </submittedName>
</protein>
<keyword evidence="5" id="KW-1185">Reference proteome</keyword>
<gene>
    <name evidence="4" type="ORF">EEJ31_09750</name>
</gene>
<dbReference type="PRINTS" id="PR00455">
    <property type="entry name" value="HTHTETR"/>
</dbReference>
<dbReference type="EMBL" id="RDSR01000015">
    <property type="protein sequence ID" value="RNE59462.1"/>
    <property type="molecule type" value="Genomic_DNA"/>
</dbReference>
<evidence type="ECO:0000256" key="2">
    <source>
        <dbReference type="PROSITE-ProRule" id="PRU00335"/>
    </source>
</evidence>
<comment type="caution">
    <text evidence="4">The sequence shown here is derived from an EMBL/GenBank/DDBJ whole genome shotgun (WGS) entry which is preliminary data.</text>
</comment>
<dbReference type="Pfam" id="PF17928">
    <property type="entry name" value="TetR_C_22"/>
    <property type="match status" value="1"/>
</dbReference>
<dbReference type="Gene3D" id="1.10.357.10">
    <property type="entry name" value="Tetracycline Repressor, domain 2"/>
    <property type="match status" value="1"/>
</dbReference>
<dbReference type="InterPro" id="IPR041674">
    <property type="entry name" value="TetR_C_22"/>
</dbReference>
<evidence type="ECO:0000313" key="4">
    <source>
        <dbReference type="EMBL" id="RNE59462.1"/>
    </source>
</evidence>
<sequence>MSRAGAASSADASVGLGIVPVCHACTRTTGPAPRVAPERGTGSAAGATATAPTLVTDLQGGNVSFDDPFVRDGESGGPQIRTEPVQQRSADRLSALLDAAASAVDEVGFDRITTAMIAERAGASIGTVYRYYPDRVAVLQGLRERAVQRFRAKVAEELSDRKPTNWWDAVDCSVSAFITLYRTEPGFRILHFVDRERAPIDGSADIESGYFAARMADILAEEFGLPHGPELNFRLEIAVEMADALLSRAFYSDPQGDQRFIDEARSVVHNYLVGYYGTPADVDEASGDGTADSA</sequence>
<dbReference type="AlphaFoldDB" id="A0A3M8L409"/>
<feature type="domain" description="HTH tetR-type" evidence="3">
    <location>
        <begin position="90"/>
        <end position="150"/>
    </location>
</feature>
<dbReference type="PANTHER" id="PTHR30055">
    <property type="entry name" value="HTH-TYPE TRANSCRIPTIONAL REGULATOR RUTR"/>
    <property type="match status" value="1"/>
</dbReference>
<reference evidence="4 5" key="1">
    <citation type="submission" date="2018-11" db="EMBL/GenBank/DDBJ databases">
        <title>Cryobacterium sp. nov., isolated from rhizosphere soil of lettuce.</title>
        <authorList>
            <person name="Wang Y."/>
        </authorList>
    </citation>
    <scope>NUCLEOTIDE SEQUENCE [LARGE SCALE GENOMIC DNA]</scope>
    <source>
        <strain evidence="4 5">NEAU-85</strain>
    </source>
</reference>
<dbReference type="InterPro" id="IPR009057">
    <property type="entry name" value="Homeodomain-like_sf"/>
</dbReference>